<dbReference type="EMBL" id="VSWC01000145">
    <property type="protein sequence ID" value="KAA1076554.1"/>
    <property type="molecule type" value="Genomic_DNA"/>
</dbReference>
<name>A0A5B0MKE2_PUCGR</name>
<feature type="compositionally biased region" description="Low complexity" evidence="1">
    <location>
        <begin position="67"/>
        <end position="76"/>
    </location>
</feature>
<reference evidence="2 3" key="1">
    <citation type="submission" date="2019-05" db="EMBL/GenBank/DDBJ databases">
        <title>Emergence of the Ug99 lineage of the wheat stem rust pathogen through somatic hybridization.</title>
        <authorList>
            <person name="Li F."/>
            <person name="Upadhyaya N.M."/>
            <person name="Sperschneider J."/>
            <person name="Matny O."/>
            <person name="Nguyen-Phuc H."/>
            <person name="Mago R."/>
            <person name="Raley C."/>
            <person name="Miller M.E."/>
            <person name="Silverstein K.A.T."/>
            <person name="Henningsen E."/>
            <person name="Hirsch C.D."/>
            <person name="Visser B."/>
            <person name="Pretorius Z.A."/>
            <person name="Steffenson B.J."/>
            <person name="Schwessinger B."/>
            <person name="Dodds P.N."/>
            <person name="Figueroa M."/>
        </authorList>
    </citation>
    <scope>NUCLEOTIDE SEQUENCE [LARGE SCALE GENOMIC DNA]</scope>
    <source>
        <strain evidence="2">21-0</strain>
    </source>
</reference>
<dbReference type="AlphaFoldDB" id="A0A5B0MKE2"/>
<accession>A0A5B0MKE2</accession>
<dbReference type="Proteomes" id="UP000324748">
    <property type="component" value="Unassembled WGS sequence"/>
</dbReference>
<organism evidence="2 3">
    <name type="scientific">Puccinia graminis f. sp. tritici</name>
    <dbReference type="NCBI Taxonomy" id="56615"/>
    <lineage>
        <taxon>Eukaryota</taxon>
        <taxon>Fungi</taxon>
        <taxon>Dikarya</taxon>
        <taxon>Basidiomycota</taxon>
        <taxon>Pucciniomycotina</taxon>
        <taxon>Pucciniomycetes</taxon>
        <taxon>Pucciniales</taxon>
        <taxon>Pucciniaceae</taxon>
        <taxon>Puccinia</taxon>
    </lineage>
</organism>
<feature type="region of interest" description="Disordered" evidence="1">
    <location>
        <begin position="34"/>
        <end position="99"/>
    </location>
</feature>
<protein>
    <submittedName>
        <fullName evidence="2">Uncharacterized protein</fullName>
    </submittedName>
</protein>
<sequence>MANLVIPAWRGQIPPTQLPPVHYYNSGPNFYQPPAHNPVFNPGPMRNPQPSESDDLNPLEIQEPLYPQGTPSQQTVPTPPVRNTETQPTHPLEPKKPTPIHFLEREPEMPKYSGGRKTIKIKPLDKDLCFDGTNMPIEKFIKRYEAAGETDGATPQDLARQIIPFIKGMDLKDEVEEMSGYEDSNWEQLKKQLLNRFGSSLPLVKYTRHDLKHLVNSAIKGGGIKTLEHFKIFRTKFEAITHYLVRMGYSSNLEESRECLLESLSPDLESSVTRELIRDNMILASKDVSRPRGIPLGLETLQSQGREGFLSASRLYSLKAERDSSRPQDSTVSRPRGIPLGLETLQSQGREVSPRRPRDYSLLAARLYNLVDQEEGILALEVVQPRRPGGFGRRGCTTSTARIPSSWSTRLYNLAARRIPTWSTRLYSLAGQDSLLLVDKVVQPRRQEGMPARL</sequence>
<dbReference type="OrthoDB" id="2507107at2759"/>
<comment type="caution">
    <text evidence="2">The sequence shown here is derived from an EMBL/GenBank/DDBJ whole genome shotgun (WGS) entry which is preliminary data.</text>
</comment>
<evidence type="ECO:0000256" key="1">
    <source>
        <dbReference type="SAM" id="MobiDB-lite"/>
    </source>
</evidence>
<keyword evidence="3" id="KW-1185">Reference proteome</keyword>
<proteinExistence type="predicted"/>
<feature type="region of interest" description="Disordered" evidence="1">
    <location>
        <begin position="320"/>
        <end position="340"/>
    </location>
</feature>
<gene>
    <name evidence="2" type="ORF">PGT21_011554</name>
</gene>
<evidence type="ECO:0000313" key="2">
    <source>
        <dbReference type="EMBL" id="KAA1076554.1"/>
    </source>
</evidence>
<evidence type="ECO:0000313" key="3">
    <source>
        <dbReference type="Proteomes" id="UP000324748"/>
    </source>
</evidence>